<dbReference type="Proteomes" id="UP001141183">
    <property type="component" value="Unassembled WGS sequence"/>
</dbReference>
<dbReference type="FunFam" id="3.40.190.10:FF:000035">
    <property type="entry name" value="Molybdate ABC transporter substrate-binding protein"/>
    <property type="match status" value="1"/>
</dbReference>
<dbReference type="PANTHER" id="PTHR30632:SF0">
    <property type="entry name" value="SULFATE-BINDING PROTEIN"/>
    <property type="match status" value="1"/>
</dbReference>
<evidence type="ECO:0000256" key="4">
    <source>
        <dbReference type="ARBA" id="ARBA00022729"/>
    </source>
</evidence>
<evidence type="ECO:0000256" key="1">
    <source>
        <dbReference type="ARBA" id="ARBA00009175"/>
    </source>
</evidence>
<dbReference type="PANTHER" id="PTHR30632">
    <property type="entry name" value="MOLYBDATE-BINDING PERIPLASMIC PROTEIN"/>
    <property type="match status" value="1"/>
</dbReference>
<organism evidence="7 8">
    <name type="scientific">Clostridium tertium</name>
    <dbReference type="NCBI Taxonomy" id="1559"/>
    <lineage>
        <taxon>Bacteria</taxon>
        <taxon>Bacillati</taxon>
        <taxon>Bacillota</taxon>
        <taxon>Clostridia</taxon>
        <taxon>Eubacteriales</taxon>
        <taxon>Clostridiaceae</taxon>
        <taxon>Clostridium</taxon>
    </lineage>
</organism>
<evidence type="ECO:0000313" key="8">
    <source>
        <dbReference type="Proteomes" id="UP001141183"/>
    </source>
</evidence>
<feature type="chain" id="PRO_5040916114" evidence="6">
    <location>
        <begin position="23"/>
        <end position="266"/>
    </location>
</feature>
<dbReference type="Pfam" id="PF13531">
    <property type="entry name" value="SBP_bac_11"/>
    <property type="match status" value="1"/>
</dbReference>
<evidence type="ECO:0000313" key="7">
    <source>
        <dbReference type="EMBL" id="MDC4239793.1"/>
    </source>
</evidence>
<feature type="binding site" evidence="5">
    <location>
        <position position="156"/>
    </location>
    <ligand>
        <name>molybdate</name>
        <dbReference type="ChEBI" id="CHEBI:36264"/>
    </ligand>
</feature>
<keyword evidence="8" id="KW-1185">Reference proteome</keyword>
<feature type="binding site" evidence="5">
    <location>
        <position position="183"/>
    </location>
    <ligand>
        <name>molybdate</name>
        <dbReference type="ChEBI" id="CHEBI:36264"/>
    </ligand>
</feature>
<keyword evidence="4 6" id="KW-0732">Signal</keyword>
<dbReference type="InterPro" id="IPR050682">
    <property type="entry name" value="ModA/WtpA"/>
</dbReference>
<dbReference type="InterPro" id="IPR005950">
    <property type="entry name" value="ModA"/>
</dbReference>
<reference evidence="7" key="1">
    <citation type="submission" date="2022-05" db="EMBL/GenBank/DDBJ databases">
        <title>Draft genome sequence of Clostridium tertium strain CP3 isolated from Peru.</title>
        <authorList>
            <person name="Hurtado R."/>
            <person name="Lima L."/>
            <person name="Sousa T."/>
            <person name="Jaiswal A.K."/>
            <person name="Tiwari S."/>
            <person name="Maturrano L."/>
            <person name="Brenig B."/>
            <person name="Azevedo V."/>
        </authorList>
    </citation>
    <scope>NUCLEOTIDE SEQUENCE</scope>
    <source>
        <strain evidence="7">CP3</strain>
    </source>
</reference>
<feature type="binding site" evidence="5">
    <location>
        <position position="47"/>
    </location>
    <ligand>
        <name>molybdate</name>
        <dbReference type="ChEBI" id="CHEBI:36264"/>
    </ligand>
</feature>
<protein>
    <submittedName>
        <fullName evidence="7">Molybdate ABC transporter substrate-binding protein</fullName>
    </submittedName>
</protein>
<feature type="signal peptide" evidence="6">
    <location>
        <begin position="1"/>
        <end position="22"/>
    </location>
</feature>
<keyword evidence="2 5" id="KW-0500">Molybdenum</keyword>
<dbReference type="PROSITE" id="PS51257">
    <property type="entry name" value="PROKAR_LIPOPROTEIN"/>
    <property type="match status" value="1"/>
</dbReference>
<dbReference type="RefSeq" id="WP_008677576.1">
    <property type="nucleotide sequence ID" value="NZ_CABKOG010000003.1"/>
</dbReference>
<dbReference type="GO" id="GO:1901359">
    <property type="term" value="F:tungstate binding"/>
    <property type="evidence" value="ECO:0007669"/>
    <property type="project" value="UniProtKB-ARBA"/>
</dbReference>
<evidence type="ECO:0000256" key="2">
    <source>
        <dbReference type="ARBA" id="ARBA00022505"/>
    </source>
</evidence>
<comment type="caution">
    <text evidence="7">The sequence shown here is derived from an EMBL/GenBank/DDBJ whole genome shotgun (WGS) entry which is preliminary data.</text>
</comment>
<dbReference type="GO" id="GO:0015689">
    <property type="term" value="P:molybdate ion transport"/>
    <property type="evidence" value="ECO:0007669"/>
    <property type="project" value="InterPro"/>
</dbReference>
<evidence type="ECO:0000256" key="3">
    <source>
        <dbReference type="ARBA" id="ARBA00022723"/>
    </source>
</evidence>
<proteinExistence type="inferred from homology"/>
<dbReference type="PIRSF" id="PIRSF004846">
    <property type="entry name" value="ModA"/>
    <property type="match status" value="1"/>
</dbReference>
<dbReference type="SUPFAM" id="SSF53850">
    <property type="entry name" value="Periplasmic binding protein-like II"/>
    <property type="match status" value="1"/>
</dbReference>
<dbReference type="EMBL" id="JAMRYU010000005">
    <property type="protein sequence ID" value="MDC4239793.1"/>
    <property type="molecule type" value="Genomic_DNA"/>
</dbReference>
<evidence type="ECO:0000256" key="6">
    <source>
        <dbReference type="SAM" id="SignalP"/>
    </source>
</evidence>
<dbReference type="NCBIfam" id="TIGR01256">
    <property type="entry name" value="modA"/>
    <property type="match status" value="1"/>
</dbReference>
<evidence type="ECO:0000256" key="5">
    <source>
        <dbReference type="PIRSR" id="PIRSR004846-1"/>
    </source>
</evidence>
<dbReference type="GO" id="GO:0046872">
    <property type="term" value="F:metal ion binding"/>
    <property type="evidence" value="ECO:0007669"/>
    <property type="project" value="UniProtKB-KW"/>
</dbReference>
<dbReference type="InterPro" id="IPR041879">
    <property type="entry name" value="YvgL-like_PBP2"/>
</dbReference>
<keyword evidence="3 5" id="KW-0479">Metal-binding</keyword>
<gene>
    <name evidence="7" type="primary">modA</name>
    <name evidence="7" type="ORF">NE398_06400</name>
</gene>
<comment type="similarity">
    <text evidence="1">Belongs to the bacterial solute-binding protein ModA family.</text>
</comment>
<dbReference type="CDD" id="cd13537">
    <property type="entry name" value="PBP2_YvgL_like"/>
    <property type="match status" value="1"/>
</dbReference>
<feature type="binding site" evidence="5">
    <location>
        <position position="201"/>
    </location>
    <ligand>
        <name>molybdate</name>
        <dbReference type="ChEBI" id="CHEBI:36264"/>
    </ligand>
</feature>
<feature type="binding site" evidence="5">
    <location>
        <position position="76"/>
    </location>
    <ligand>
        <name>molybdate</name>
        <dbReference type="ChEBI" id="CHEBI:36264"/>
    </ligand>
</feature>
<dbReference type="GO" id="GO:0030973">
    <property type="term" value="F:molybdate ion binding"/>
    <property type="evidence" value="ECO:0007669"/>
    <property type="project" value="UniProtKB-ARBA"/>
</dbReference>
<dbReference type="AlphaFoldDB" id="A0A9X3XID0"/>
<dbReference type="Gene3D" id="3.40.190.10">
    <property type="entry name" value="Periplasmic binding protein-like II"/>
    <property type="match status" value="2"/>
</dbReference>
<name>A0A9X3XID0_9CLOT</name>
<sequence length="266" mass="29071">MKKKISLILSMFLLAFSVVGCSKDNVTDNTNNSQEKESTITIAAAASLKNCMDDKLIPMFNEKYPNIKVQATYDSSGKLQTQIEEGAEIDVFMSAATKQMDELNKKGLIQESSIVELLENKIVLIVPKENSKDIKTFEDILKSDKIAIGDPESVPAGQYAKQLFENLKIWDQVSSKASLGTNVTEVLTWVAEASADSGIVYSTDAASNDKVKVVLEAPEGSVSKVIYPLGIVKATKNQEAAKSFTEFLQSEEAIKVFESYGFSGNK</sequence>
<accession>A0A9X3XID0</accession>